<name>A0A7Y0BNW2_9SPHN</name>
<dbReference type="EMBL" id="JABBGM010000002">
    <property type="protein sequence ID" value="NML93166.1"/>
    <property type="molecule type" value="Genomic_DNA"/>
</dbReference>
<proteinExistence type="predicted"/>
<dbReference type="AlphaFoldDB" id="A0A7Y0BNW2"/>
<evidence type="ECO:0000313" key="1">
    <source>
        <dbReference type="EMBL" id="NML93166.1"/>
    </source>
</evidence>
<sequence length="123" mass="13613">MAMTNAERQRRYRQRLKARASGAALPEQARDAVERAIFALWSFHERPSPQGLSWADIDGCHSLDQYRSDLERNPGNFIQACRAFLPDFAGLTAEEAHAVATIIALADALRLAPPRAMALPRAA</sequence>
<protein>
    <submittedName>
        <fullName evidence="1">Uncharacterized protein</fullName>
    </submittedName>
</protein>
<comment type="caution">
    <text evidence="1">The sequence shown here is derived from an EMBL/GenBank/DDBJ whole genome shotgun (WGS) entry which is preliminary data.</text>
</comment>
<reference evidence="1 2" key="1">
    <citation type="submission" date="2020-04" db="EMBL/GenBank/DDBJ databases">
        <title>Novosphingobium sp. TW-4 isolated from soil.</title>
        <authorList>
            <person name="Dahal R.H."/>
            <person name="Chaudhary D.K."/>
        </authorList>
    </citation>
    <scope>NUCLEOTIDE SEQUENCE [LARGE SCALE GENOMIC DNA]</scope>
    <source>
        <strain evidence="1 2">TW-4</strain>
    </source>
</reference>
<evidence type="ECO:0000313" key="2">
    <source>
        <dbReference type="Proteomes" id="UP000583556"/>
    </source>
</evidence>
<dbReference type="RefSeq" id="WP_169492420.1">
    <property type="nucleotide sequence ID" value="NZ_JABBGM010000002.1"/>
</dbReference>
<gene>
    <name evidence="1" type="ORF">HHL27_05720</name>
</gene>
<organism evidence="1 2">
    <name type="scientific">Novosphingobium olei</name>
    <dbReference type="NCBI Taxonomy" id="2728851"/>
    <lineage>
        <taxon>Bacteria</taxon>
        <taxon>Pseudomonadati</taxon>
        <taxon>Pseudomonadota</taxon>
        <taxon>Alphaproteobacteria</taxon>
        <taxon>Sphingomonadales</taxon>
        <taxon>Sphingomonadaceae</taxon>
        <taxon>Novosphingobium</taxon>
    </lineage>
</organism>
<accession>A0A7Y0BNW2</accession>
<keyword evidence="2" id="KW-1185">Reference proteome</keyword>
<dbReference type="Proteomes" id="UP000583556">
    <property type="component" value="Unassembled WGS sequence"/>
</dbReference>